<evidence type="ECO:0000313" key="3">
    <source>
        <dbReference type="EMBL" id="MBP2371696.1"/>
    </source>
</evidence>
<dbReference type="RefSeq" id="WP_210036815.1">
    <property type="nucleotide sequence ID" value="NZ_JAGINU010000004.1"/>
</dbReference>
<dbReference type="SUPFAM" id="SSF55729">
    <property type="entry name" value="Acyl-CoA N-acyltransferases (Nat)"/>
    <property type="match status" value="1"/>
</dbReference>
<sequence>MTLTSKGHTDTSVPRSTSTGADNTGAATPLLWMRGQRAALGPFTRELAELYWRWENEPTVIAGMGRQTPESLEARLAGYDAQARSMGTIPRFTIYDLTRGGVPVPVGTSALRIDHYVRTAEFIILLGEDGRGRSLATEATRLTLDYAFTISALRSVWLKVLAPNTGAIAAYDKAGFRHAGRLRRAGYWNGTEADELIMDVVADEYLAPPDPDPANCTALSAAPQ</sequence>
<comment type="caution">
    <text evidence="3">The sequence shown here is derived from an EMBL/GenBank/DDBJ whole genome shotgun (WGS) entry which is preliminary data.</text>
</comment>
<dbReference type="PANTHER" id="PTHR43415:SF3">
    <property type="entry name" value="GNAT-FAMILY ACETYLTRANSFERASE"/>
    <property type="match status" value="1"/>
</dbReference>
<dbReference type="Pfam" id="PF13302">
    <property type="entry name" value="Acetyltransf_3"/>
    <property type="match status" value="1"/>
</dbReference>
<evidence type="ECO:0000256" key="1">
    <source>
        <dbReference type="SAM" id="MobiDB-lite"/>
    </source>
</evidence>
<name>A0ABS4W6T1_9PSEU</name>
<dbReference type="Gene3D" id="3.40.630.30">
    <property type="match status" value="1"/>
</dbReference>
<feature type="region of interest" description="Disordered" evidence="1">
    <location>
        <begin position="1"/>
        <end position="25"/>
    </location>
</feature>
<evidence type="ECO:0000313" key="4">
    <source>
        <dbReference type="Proteomes" id="UP001519295"/>
    </source>
</evidence>
<dbReference type="InterPro" id="IPR000182">
    <property type="entry name" value="GNAT_dom"/>
</dbReference>
<organism evidence="3 4">
    <name type="scientific">Pseudonocardia parietis</name>
    <dbReference type="NCBI Taxonomy" id="570936"/>
    <lineage>
        <taxon>Bacteria</taxon>
        <taxon>Bacillati</taxon>
        <taxon>Actinomycetota</taxon>
        <taxon>Actinomycetes</taxon>
        <taxon>Pseudonocardiales</taxon>
        <taxon>Pseudonocardiaceae</taxon>
        <taxon>Pseudonocardia</taxon>
    </lineage>
</organism>
<evidence type="ECO:0000259" key="2">
    <source>
        <dbReference type="PROSITE" id="PS51186"/>
    </source>
</evidence>
<dbReference type="InterPro" id="IPR016181">
    <property type="entry name" value="Acyl_CoA_acyltransferase"/>
</dbReference>
<protein>
    <submittedName>
        <fullName evidence="3">RimJ/RimL family protein N-acetyltransferase</fullName>
    </submittedName>
</protein>
<reference evidence="3 4" key="1">
    <citation type="submission" date="2021-03" db="EMBL/GenBank/DDBJ databases">
        <title>Sequencing the genomes of 1000 actinobacteria strains.</title>
        <authorList>
            <person name="Klenk H.-P."/>
        </authorList>
    </citation>
    <scope>NUCLEOTIDE SEQUENCE [LARGE SCALE GENOMIC DNA]</scope>
    <source>
        <strain evidence="3 4">DSM 45256</strain>
    </source>
</reference>
<dbReference type="PROSITE" id="PS51186">
    <property type="entry name" value="GNAT"/>
    <property type="match status" value="1"/>
</dbReference>
<feature type="domain" description="N-acetyltransferase" evidence="2">
    <location>
        <begin position="38"/>
        <end position="203"/>
    </location>
</feature>
<proteinExistence type="predicted"/>
<gene>
    <name evidence="3" type="ORF">JOF36_007469</name>
</gene>
<accession>A0ABS4W6T1</accession>
<dbReference type="PANTHER" id="PTHR43415">
    <property type="entry name" value="SPERMIDINE N(1)-ACETYLTRANSFERASE"/>
    <property type="match status" value="1"/>
</dbReference>
<keyword evidence="4" id="KW-1185">Reference proteome</keyword>
<dbReference type="Proteomes" id="UP001519295">
    <property type="component" value="Unassembled WGS sequence"/>
</dbReference>
<dbReference type="EMBL" id="JAGINU010000004">
    <property type="protein sequence ID" value="MBP2371696.1"/>
    <property type="molecule type" value="Genomic_DNA"/>
</dbReference>